<evidence type="ECO:0000256" key="1">
    <source>
        <dbReference type="ARBA" id="ARBA00022729"/>
    </source>
</evidence>
<dbReference type="InterPro" id="IPR015391">
    <property type="entry name" value="SurA_N"/>
</dbReference>
<keyword evidence="3 7" id="KW-0574">Periplasm</keyword>
<dbReference type="AlphaFoldDB" id="A0A4Q7ZB62"/>
<feature type="chain" id="PRO_5021051782" description="Chaperone SurA" evidence="7">
    <location>
        <begin position="20"/>
        <end position="429"/>
    </location>
</feature>
<organism evidence="10 11">
    <name type="scientific">Fluviicoccus keumensis</name>
    <dbReference type="NCBI Taxonomy" id="1435465"/>
    <lineage>
        <taxon>Bacteria</taxon>
        <taxon>Pseudomonadati</taxon>
        <taxon>Pseudomonadota</taxon>
        <taxon>Gammaproteobacteria</taxon>
        <taxon>Moraxellales</taxon>
        <taxon>Moraxellaceae</taxon>
        <taxon>Fluviicoccus</taxon>
    </lineage>
</organism>
<evidence type="ECO:0000313" key="11">
    <source>
        <dbReference type="Proteomes" id="UP000292423"/>
    </source>
</evidence>
<dbReference type="GO" id="GO:0050821">
    <property type="term" value="P:protein stabilization"/>
    <property type="evidence" value="ECO:0007669"/>
    <property type="project" value="InterPro"/>
</dbReference>
<dbReference type="HAMAP" id="MF_01183">
    <property type="entry name" value="Chaperone_SurA"/>
    <property type="match status" value="1"/>
</dbReference>
<sequence precursor="true">MRLSVAPLLFLLLTAPVMAGIPLDRIAAVVDEDVILESEVKQRIADVENQFQTRHQTLPDPADLRNQVLEQLILQNLQRGQAQKAGVRIDDNTLNASMTDIARQNGLTLDEFRQRLETEHPGSYNQVREQVRTEMIISRYRNRRLQERIRITDQDIDSFLASPQGAEALATEYRLAHILVSVPEAATPAQLDKARKRAEEALVALRGGQSLEQVAARYSTGDDALKGGDLGWRKEAQLPAVFADQIRGLKTGEYAGPIQTPAGFHILALLDRRGAEQMVIHQRQVRHILVKPSEVLSSEDAQQKAADLRSKLEQHPEDFPTLARTNSDDPGSARNGGDLGWVSPGEMVPSFEEMMKKTPINGISPVFESQFGWHILQVLGERDQDMTREYRRNLARQALYNRKFDEELELWQREIRADAYVEIKPVEAP</sequence>
<keyword evidence="5 7" id="KW-0143">Chaperone</keyword>
<feature type="compositionally biased region" description="Basic and acidic residues" evidence="8">
    <location>
        <begin position="306"/>
        <end position="318"/>
    </location>
</feature>
<comment type="subcellular location">
    <subcellularLocation>
        <location evidence="7">Periplasm</location>
    </subcellularLocation>
    <text evidence="7">Is capable of associating with the outer membrane.</text>
</comment>
<dbReference type="GO" id="GO:0051082">
    <property type="term" value="F:unfolded protein binding"/>
    <property type="evidence" value="ECO:0007669"/>
    <property type="project" value="UniProtKB-UniRule"/>
</dbReference>
<comment type="domain">
    <text evidence="7">The PPIase activity resides only in the second parvulin domain. The N-terminal region and the C-terminal tail are necessary and sufficient for the chaperone activity of SurA. The PPIase activity is dispensable for SurA to function as a chaperone. The N-terminal region and the C-terminal tail are also required for porin recognition.</text>
</comment>
<evidence type="ECO:0000256" key="2">
    <source>
        <dbReference type="ARBA" id="ARBA00022737"/>
    </source>
</evidence>
<gene>
    <name evidence="7" type="primary">surA</name>
    <name evidence="10" type="ORF">EV700_0322</name>
</gene>
<dbReference type="PANTHER" id="PTHR47637">
    <property type="entry name" value="CHAPERONE SURA"/>
    <property type="match status" value="1"/>
</dbReference>
<evidence type="ECO:0000256" key="5">
    <source>
        <dbReference type="ARBA" id="ARBA00023186"/>
    </source>
</evidence>
<dbReference type="SUPFAM" id="SSF109998">
    <property type="entry name" value="Triger factor/SurA peptide-binding domain-like"/>
    <property type="match status" value="1"/>
</dbReference>
<feature type="region of interest" description="Disordered" evidence="8">
    <location>
        <begin position="300"/>
        <end position="342"/>
    </location>
</feature>
<evidence type="ECO:0000256" key="7">
    <source>
        <dbReference type="HAMAP-Rule" id="MF_01183"/>
    </source>
</evidence>
<keyword evidence="11" id="KW-1185">Reference proteome</keyword>
<dbReference type="OrthoDB" id="14196at2"/>
<dbReference type="Proteomes" id="UP000292423">
    <property type="component" value="Unassembled WGS sequence"/>
</dbReference>
<dbReference type="EMBL" id="SHKX01000010">
    <property type="protein sequence ID" value="RZU47361.1"/>
    <property type="molecule type" value="Genomic_DNA"/>
</dbReference>
<evidence type="ECO:0000259" key="9">
    <source>
        <dbReference type="PROSITE" id="PS50198"/>
    </source>
</evidence>
<reference evidence="10 11" key="1">
    <citation type="submission" date="2019-02" db="EMBL/GenBank/DDBJ databases">
        <title>Genomic Encyclopedia of Type Strains, Phase IV (KMG-IV): sequencing the most valuable type-strain genomes for metagenomic binning, comparative biology and taxonomic classification.</title>
        <authorList>
            <person name="Goeker M."/>
        </authorList>
    </citation>
    <scope>NUCLEOTIDE SEQUENCE [LARGE SCALE GENOMIC DNA]</scope>
    <source>
        <strain evidence="10 11">DSM 105135</strain>
    </source>
</reference>
<accession>A0A4Q7ZB62</accession>
<evidence type="ECO:0000256" key="8">
    <source>
        <dbReference type="SAM" id="MobiDB-lite"/>
    </source>
</evidence>
<name>A0A4Q7ZB62_9GAMM</name>
<keyword evidence="6 7" id="KW-0413">Isomerase</keyword>
<dbReference type="SUPFAM" id="SSF54534">
    <property type="entry name" value="FKBP-like"/>
    <property type="match status" value="2"/>
</dbReference>
<dbReference type="Pfam" id="PF13616">
    <property type="entry name" value="Rotamase_3"/>
    <property type="match status" value="1"/>
</dbReference>
<evidence type="ECO:0000256" key="3">
    <source>
        <dbReference type="ARBA" id="ARBA00022764"/>
    </source>
</evidence>
<proteinExistence type="inferred from homology"/>
<feature type="domain" description="PpiC" evidence="9">
    <location>
        <begin position="170"/>
        <end position="271"/>
    </location>
</feature>
<evidence type="ECO:0000313" key="10">
    <source>
        <dbReference type="EMBL" id="RZU47361.1"/>
    </source>
</evidence>
<keyword evidence="1 7" id="KW-0732">Signal</keyword>
<dbReference type="PANTHER" id="PTHR47637:SF1">
    <property type="entry name" value="CHAPERONE SURA"/>
    <property type="match status" value="1"/>
</dbReference>
<dbReference type="Pfam" id="PF00639">
    <property type="entry name" value="Rotamase"/>
    <property type="match status" value="1"/>
</dbReference>
<keyword evidence="4 7" id="KW-0697">Rotamase</keyword>
<comment type="catalytic activity">
    <reaction evidence="7">
        <text>[protein]-peptidylproline (omega=180) = [protein]-peptidylproline (omega=0)</text>
        <dbReference type="Rhea" id="RHEA:16237"/>
        <dbReference type="Rhea" id="RHEA-COMP:10747"/>
        <dbReference type="Rhea" id="RHEA-COMP:10748"/>
        <dbReference type="ChEBI" id="CHEBI:83833"/>
        <dbReference type="ChEBI" id="CHEBI:83834"/>
        <dbReference type="EC" id="5.2.1.8"/>
    </reaction>
</comment>
<dbReference type="GO" id="GO:0043165">
    <property type="term" value="P:Gram-negative-bacterium-type cell outer membrane assembly"/>
    <property type="evidence" value="ECO:0007669"/>
    <property type="project" value="InterPro"/>
</dbReference>
<feature type="signal peptide" evidence="7">
    <location>
        <begin position="1"/>
        <end position="19"/>
    </location>
</feature>
<dbReference type="InterPro" id="IPR050280">
    <property type="entry name" value="OMP_Chaperone_SurA"/>
</dbReference>
<dbReference type="InterPro" id="IPR027304">
    <property type="entry name" value="Trigger_fact/SurA_dom_sf"/>
</dbReference>
<dbReference type="Pfam" id="PF09312">
    <property type="entry name" value="SurA_N"/>
    <property type="match status" value="1"/>
</dbReference>
<dbReference type="InterPro" id="IPR023034">
    <property type="entry name" value="PPIase_SurA"/>
</dbReference>
<dbReference type="InterPro" id="IPR046357">
    <property type="entry name" value="PPIase_dom_sf"/>
</dbReference>
<comment type="caution">
    <text evidence="10">The sequence shown here is derived from an EMBL/GenBank/DDBJ whole genome shotgun (WGS) entry which is preliminary data.</text>
</comment>
<dbReference type="InterPro" id="IPR000297">
    <property type="entry name" value="PPIase_PpiC"/>
</dbReference>
<dbReference type="PROSITE" id="PS50198">
    <property type="entry name" value="PPIC_PPIASE_2"/>
    <property type="match status" value="2"/>
</dbReference>
<dbReference type="EC" id="5.2.1.8" evidence="7"/>
<dbReference type="GO" id="GO:0030288">
    <property type="term" value="C:outer membrane-bounded periplasmic space"/>
    <property type="evidence" value="ECO:0007669"/>
    <property type="project" value="InterPro"/>
</dbReference>
<evidence type="ECO:0000256" key="4">
    <source>
        <dbReference type="ARBA" id="ARBA00023110"/>
    </source>
</evidence>
<evidence type="ECO:0000256" key="6">
    <source>
        <dbReference type="ARBA" id="ARBA00023235"/>
    </source>
</evidence>
<dbReference type="GO" id="GO:0003755">
    <property type="term" value="F:peptidyl-prolyl cis-trans isomerase activity"/>
    <property type="evidence" value="ECO:0007669"/>
    <property type="project" value="UniProtKB-UniRule"/>
</dbReference>
<keyword evidence="2 7" id="KW-0677">Repeat</keyword>
<dbReference type="GO" id="GO:0006457">
    <property type="term" value="P:protein folding"/>
    <property type="evidence" value="ECO:0007669"/>
    <property type="project" value="UniProtKB-UniRule"/>
</dbReference>
<dbReference type="Gene3D" id="1.10.4030.10">
    <property type="entry name" value="Porin chaperone SurA, peptide-binding domain"/>
    <property type="match status" value="1"/>
</dbReference>
<dbReference type="GO" id="GO:0042277">
    <property type="term" value="F:peptide binding"/>
    <property type="evidence" value="ECO:0007669"/>
    <property type="project" value="InterPro"/>
</dbReference>
<comment type="function">
    <text evidence="7">Chaperone involved in the correct folding and assembly of outer membrane proteins. Recognizes specific patterns of aromatic residues and the orientation of their side chains, which are found more frequently in integral outer membrane proteins. May act in both early periplasmic and late outer membrane-associated steps of protein maturation.</text>
</comment>
<dbReference type="RefSeq" id="WP_130410610.1">
    <property type="nucleotide sequence ID" value="NZ_SHKX01000010.1"/>
</dbReference>
<dbReference type="Gene3D" id="3.10.50.40">
    <property type="match status" value="2"/>
</dbReference>
<feature type="domain" description="PpiC" evidence="9">
    <location>
        <begin position="280"/>
        <end position="380"/>
    </location>
</feature>
<protein>
    <recommendedName>
        <fullName evidence="7">Chaperone SurA</fullName>
    </recommendedName>
    <alternativeName>
        <fullName evidence="7">Peptidyl-prolyl cis-trans isomerase SurA</fullName>
        <shortName evidence="7">PPIase SurA</shortName>
        <ecNumber evidence="7">5.2.1.8</ecNumber>
    </alternativeName>
    <alternativeName>
        <fullName evidence="7">Rotamase SurA</fullName>
    </alternativeName>
</protein>